<comment type="caution">
    <text evidence="2">The sequence shown here is derived from an EMBL/GenBank/DDBJ whole genome shotgun (WGS) entry which is preliminary data.</text>
</comment>
<dbReference type="EMBL" id="AUZZ01005922">
    <property type="protein sequence ID" value="EQD47898.1"/>
    <property type="molecule type" value="Genomic_DNA"/>
</dbReference>
<organism evidence="2">
    <name type="scientific">mine drainage metagenome</name>
    <dbReference type="NCBI Taxonomy" id="410659"/>
    <lineage>
        <taxon>unclassified sequences</taxon>
        <taxon>metagenomes</taxon>
        <taxon>ecological metagenomes</taxon>
    </lineage>
</organism>
<reference evidence="2" key="2">
    <citation type="journal article" date="2014" name="ISME J.">
        <title>Microbial stratification in low pH oxic and suboxic macroscopic growths along an acid mine drainage.</title>
        <authorList>
            <person name="Mendez-Garcia C."/>
            <person name="Mesa V."/>
            <person name="Sprenger R.R."/>
            <person name="Richter M."/>
            <person name="Diez M.S."/>
            <person name="Solano J."/>
            <person name="Bargiela R."/>
            <person name="Golyshina O.V."/>
            <person name="Manteca A."/>
            <person name="Ramos J.L."/>
            <person name="Gallego J.R."/>
            <person name="Llorente I."/>
            <person name="Martins Dos Santos V.A."/>
            <person name="Jensen O.N."/>
            <person name="Pelaez A.I."/>
            <person name="Sanchez J."/>
            <person name="Ferrer M."/>
        </authorList>
    </citation>
    <scope>NUCLEOTIDE SEQUENCE</scope>
</reference>
<gene>
    <name evidence="2" type="ORF">B2A_08235</name>
</gene>
<protein>
    <submittedName>
        <fullName evidence="2">Transposase</fullName>
    </submittedName>
</protein>
<dbReference type="Pfam" id="PF14690">
    <property type="entry name" value="Zn_ribbon_ISL3"/>
    <property type="match status" value="1"/>
</dbReference>
<dbReference type="AlphaFoldDB" id="T0ZT79"/>
<accession>T0ZT79</accession>
<proteinExistence type="predicted"/>
<dbReference type="InterPro" id="IPR029261">
    <property type="entry name" value="Transposase_Znf"/>
</dbReference>
<evidence type="ECO:0000313" key="2">
    <source>
        <dbReference type="EMBL" id="EQD47898.1"/>
    </source>
</evidence>
<reference evidence="2" key="1">
    <citation type="submission" date="2013-08" db="EMBL/GenBank/DDBJ databases">
        <authorList>
            <person name="Mendez C."/>
            <person name="Richter M."/>
            <person name="Ferrer M."/>
            <person name="Sanchez J."/>
        </authorList>
    </citation>
    <scope>NUCLEOTIDE SEQUENCE</scope>
</reference>
<feature type="domain" description="Transposase IS204/IS1001/IS1096/IS1165 zinc-finger" evidence="1">
    <location>
        <begin position="20"/>
        <end position="64"/>
    </location>
</feature>
<evidence type="ECO:0000259" key="1">
    <source>
        <dbReference type="Pfam" id="PF14690"/>
    </source>
</evidence>
<name>T0ZT79_9ZZZZ</name>
<sequence length="97" mass="11218">MHVREEKVDVFLIHSEGALWSCPECGMKLPAYDQKDQPVLRHLDTMAFQTWVHARPPRVECPNHAVRPAGVPWAEPNSRFTKFFERFAIDVAQETDT</sequence>
<feature type="non-terminal residue" evidence="2">
    <location>
        <position position="97"/>
    </location>
</feature>